<dbReference type="PIRSF" id="PIRSF029730">
    <property type="entry name" value="UCP029730"/>
    <property type="match status" value="1"/>
</dbReference>
<keyword evidence="2" id="KW-1185">Reference proteome</keyword>
<keyword evidence="1" id="KW-0378">Hydrolase</keyword>
<dbReference type="KEGG" id="hat:RC74_03895"/>
<dbReference type="GO" id="GO:0016787">
    <property type="term" value="F:hydrolase activity"/>
    <property type="evidence" value="ECO:0007669"/>
    <property type="project" value="UniProtKB-KW"/>
</dbReference>
<protein>
    <submittedName>
        <fullName evidence="1">N-formylglutamate amidohydrolase</fullName>
    </submittedName>
</protein>
<dbReference type="EMBL" id="CP014327">
    <property type="protein sequence ID" value="AML50525.1"/>
    <property type="molecule type" value="Genomic_DNA"/>
</dbReference>
<sequence>MLRPEDIEGKPALFVNREGATPVAIVCEHASRFIPTEFDGLGLTEVARESHAAWDPGAFDVAQMLAHGLNAPLVASGVSRLVYDCNRPPEALDAMPAKSEQFDVPGNLALTKAQRAARTQTYYAPFCASVTDLMTTGIEAIVTVHSFTPIYHGNPRAVELGILHDSDSRLADAMLKNAPQETTLLTLRNEPYGPEHGVTHTLKVHGVENGIANVMLEIRNDLLATPQQRQEIAQMLLRILRKSLNEIGVSTPQEATE</sequence>
<dbReference type="AlphaFoldDB" id="A0A126UXV3"/>
<dbReference type="InterPro" id="IPR011227">
    <property type="entry name" value="UCP029730"/>
</dbReference>
<dbReference type="SUPFAM" id="SSF53187">
    <property type="entry name" value="Zn-dependent exopeptidases"/>
    <property type="match status" value="1"/>
</dbReference>
<evidence type="ECO:0000313" key="2">
    <source>
        <dbReference type="Proteomes" id="UP000070371"/>
    </source>
</evidence>
<dbReference type="OrthoDB" id="9815326at2"/>
<proteinExistence type="predicted"/>
<dbReference type="Proteomes" id="UP000070371">
    <property type="component" value="Chromosome"/>
</dbReference>
<reference evidence="1 2" key="1">
    <citation type="submission" date="2016-02" db="EMBL/GenBank/DDBJ databases">
        <title>Complete genome sequence of Halocynthiibacter arcticus PAMC 20958t from arctic marine sediment.</title>
        <authorList>
            <person name="Lee Y.M."/>
            <person name="Baek K."/>
            <person name="Lee H.K."/>
            <person name="Shin S.C."/>
        </authorList>
    </citation>
    <scope>NUCLEOTIDE SEQUENCE [LARGE SCALE GENOMIC DNA]</scope>
    <source>
        <strain evidence="1">PAMC 20958</strain>
    </source>
</reference>
<dbReference type="InterPro" id="IPR007709">
    <property type="entry name" value="N-FG_amidohydro"/>
</dbReference>
<dbReference type="Pfam" id="PF05013">
    <property type="entry name" value="FGase"/>
    <property type="match status" value="1"/>
</dbReference>
<dbReference type="STRING" id="1579316.RC74_03895"/>
<name>A0A126UXV3_9RHOB</name>
<dbReference type="RefSeq" id="WP_039001608.1">
    <property type="nucleotide sequence ID" value="NZ_CP014327.1"/>
</dbReference>
<dbReference type="Gene3D" id="3.40.630.40">
    <property type="entry name" value="Zn-dependent exopeptidases"/>
    <property type="match status" value="1"/>
</dbReference>
<evidence type="ECO:0000313" key="1">
    <source>
        <dbReference type="EMBL" id="AML50525.1"/>
    </source>
</evidence>
<gene>
    <name evidence="1" type="ORF">RC74_03895</name>
</gene>
<organism evidence="1 2">
    <name type="scientific">Falsihalocynthiibacter arcticus</name>
    <dbReference type="NCBI Taxonomy" id="1579316"/>
    <lineage>
        <taxon>Bacteria</taxon>
        <taxon>Pseudomonadati</taxon>
        <taxon>Pseudomonadota</taxon>
        <taxon>Alphaproteobacteria</taxon>
        <taxon>Rhodobacterales</taxon>
        <taxon>Roseobacteraceae</taxon>
        <taxon>Falsihalocynthiibacter</taxon>
    </lineage>
</organism>
<accession>A0A126UXV3</accession>